<dbReference type="InterPro" id="IPR032710">
    <property type="entry name" value="NTF2-like_dom_sf"/>
</dbReference>
<dbReference type="EMBL" id="JAACJL010000015">
    <property type="protein sequence ID" value="KAF4620639.1"/>
    <property type="molecule type" value="Genomic_DNA"/>
</dbReference>
<reference evidence="1 2" key="1">
    <citation type="submission" date="2019-12" db="EMBL/GenBank/DDBJ databases">
        <authorList>
            <person name="Floudas D."/>
            <person name="Bentzer J."/>
            <person name="Ahren D."/>
            <person name="Johansson T."/>
            <person name="Persson P."/>
            <person name="Tunlid A."/>
        </authorList>
    </citation>
    <scope>NUCLEOTIDE SEQUENCE [LARGE SCALE GENOMIC DNA]</scope>
    <source>
        <strain evidence="1 2">CBS 102.39</strain>
    </source>
</reference>
<organism evidence="1 2">
    <name type="scientific">Agrocybe pediades</name>
    <dbReference type="NCBI Taxonomy" id="84607"/>
    <lineage>
        <taxon>Eukaryota</taxon>
        <taxon>Fungi</taxon>
        <taxon>Dikarya</taxon>
        <taxon>Basidiomycota</taxon>
        <taxon>Agaricomycotina</taxon>
        <taxon>Agaricomycetes</taxon>
        <taxon>Agaricomycetidae</taxon>
        <taxon>Agaricales</taxon>
        <taxon>Agaricineae</taxon>
        <taxon>Strophariaceae</taxon>
        <taxon>Agrocybe</taxon>
    </lineage>
</organism>
<comment type="caution">
    <text evidence="1">The sequence shown here is derived from an EMBL/GenBank/DDBJ whole genome shotgun (WGS) entry which is preliminary data.</text>
</comment>
<protein>
    <recommendedName>
        <fullName evidence="3">SnoaL-like domain-containing protein</fullName>
    </recommendedName>
</protein>
<evidence type="ECO:0000313" key="2">
    <source>
        <dbReference type="Proteomes" id="UP000521872"/>
    </source>
</evidence>
<dbReference type="SUPFAM" id="SSF54427">
    <property type="entry name" value="NTF2-like"/>
    <property type="match status" value="1"/>
</dbReference>
<dbReference type="Gene3D" id="3.10.450.50">
    <property type="match status" value="1"/>
</dbReference>
<evidence type="ECO:0000313" key="1">
    <source>
        <dbReference type="EMBL" id="KAF4620639.1"/>
    </source>
</evidence>
<gene>
    <name evidence="1" type="ORF">D9613_000914</name>
</gene>
<proteinExistence type="predicted"/>
<sequence>MPSLASQLTPSDVERAKSWIQEMYQMADSKNVGMVPKFIQEEATLNFSQTAPLKGRAALERLFTWEYGACANIIHRIHDVQISYNHIRVQVSATYWFKNGAQRSMEYLAVWHKTPQERRASRVDLDGDFMGIFQELTSFGGPPPL</sequence>
<dbReference type="AlphaFoldDB" id="A0A8H4VUP5"/>
<keyword evidence="2" id="KW-1185">Reference proteome</keyword>
<evidence type="ECO:0008006" key="3">
    <source>
        <dbReference type="Google" id="ProtNLM"/>
    </source>
</evidence>
<dbReference type="Proteomes" id="UP000521872">
    <property type="component" value="Unassembled WGS sequence"/>
</dbReference>
<name>A0A8H4VUP5_9AGAR</name>
<accession>A0A8H4VUP5</accession>